<dbReference type="NCBIfam" id="TIGR02385">
    <property type="entry name" value="RelE_StbE"/>
    <property type="match status" value="1"/>
</dbReference>
<dbReference type="AlphaFoldDB" id="A0A1I2YXB1"/>
<evidence type="ECO:0000313" key="3">
    <source>
        <dbReference type="EMBL" id="SFH30244.1"/>
    </source>
</evidence>
<evidence type="ECO:0000313" key="5">
    <source>
        <dbReference type="Proteomes" id="UP000199681"/>
    </source>
</evidence>
<dbReference type="Gene3D" id="3.30.2310.20">
    <property type="entry name" value="RelE-like"/>
    <property type="match status" value="1"/>
</dbReference>
<dbReference type="STRING" id="995038.SAMN05216274_1036"/>
<dbReference type="EMBL" id="FOPW01000003">
    <property type="protein sequence ID" value="SFH30244.1"/>
    <property type="molecule type" value="Genomic_DNA"/>
</dbReference>
<sequence length="90" mass="10829">MKRWRLETTPEFDRAARKIDRQSLRRIKDYLDDILELDDPRDRGRGLTANLSGYWRYRIGHYRVIVEFHDDVLVIVAIGLGHRSDIYRND</sequence>
<dbReference type="PANTHER" id="PTHR35601">
    <property type="entry name" value="TOXIN RELE"/>
    <property type="match status" value="1"/>
</dbReference>
<dbReference type="EMBL" id="SOFE01000023">
    <property type="protein sequence ID" value="TFB83034.1"/>
    <property type="molecule type" value="Genomic_DNA"/>
</dbReference>
<keyword evidence="2" id="KW-1277">Toxin-antitoxin system</keyword>
<dbReference type="RefSeq" id="WP_092448493.1">
    <property type="nucleotide sequence ID" value="NZ_BKAC01000001.1"/>
</dbReference>
<protein>
    <submittedName>
        <fullName evidence="4">Type II toxin-antitoxin system RelE/ParE family toxin</fullName>
    </submittedName>
    <submittedName>
        <fullName evidence="3">mRNA interferase RelE/StbE</fullName>
    </submittedName>
</protein>
<name>A0A1I2YXB1_9MICO</name>
<dbReference type="SUPFAM" id="SSF143011">
    <property type="entry name" value="RelE-like"/>
    <property type="match status" value="1"/>
</dbReference>
<reference evidence="4 6" key="2">
    <citation type="submission" date="2019-03" db="EMBL/GenBank/DDBJ databases">
        <title>Genomics of glacier-inhabiting Cryobacterium strains.</title>
        <authorList>
            <person name="Liu Q."/>
            <person name="Xin Y.-H."/>
        </authorList>
    </citation>
    <scope>NUCLEOTIDE SEQUENCE [LARGE SCALE GENOMIC DNA]</scope>
    <source>
        <strain evidence="4 6">Hh34</strain>
    </source>
</reference>
<dbReference type="InterPro" id="IPR007712">
    <property type="entry name" value="RelE/ParE_toxin"/>
</dbReference>
<keyword evidence="5" id="KW-1185">Reference proteome</keyword>
<evidence type="ECO:0000256" key="1">
    <source>
        <dbReference type="ARBA" id="ARBA00006226"/>
    </source>
</evidence>
<evidence type="ECO:0000313" key="6">
    <source>
        <dbReference type="Proteomes" id="UP000297963"/>
    </source>
</evidence>
<dbReference type="PANTHER" id="PTHR35601:SF1">
    <property type="entry name" value="TOXIN RELE"/>
    <property type="match status" value="1"/>
</dbReference>
<gene>
    <name evidence="4" type="ORF">E3O11_14530</name>
    <name evidence="3" type="ORF">SAMN05216274_1036</name>
</gene>
<organism evidence="4 6">
    <name type="scientific">Cryobacterium levicorallinum</name>
    <dbReference type="NCBI Taxonomy" id="995038"/>
    <lineage>
        <taxon>Bacteria</taxon>
        <taxon>Bacillati</taxon>
        <taxon>Actinomycetota</taxon>
        <taxon>Actinomycetes</taxon>
        <taxon>Micrococcales</taxon>
        <taxon>Microbacteriaceae</taxon>
        <taxon>Cryobacterium</taxon>
    </lineage>
</organism>
<comment type="caution">
    <text evidence="4">The sequence shown here is derived from an EMBL/GenBank/DDBJ whole genome shotgun (WGS) entry which is preliminary data.</text>
</comment>
<reference evidence="3 5" key="1">
    <citation type="submission" date="2016-10" db="EMBL/GenBank/DDBJ databases">
        <authorList>
            <person name="Varghese N."/>
            <person name="Submissions S."/>
        </authorList>
    </citation>
    <scope>NUCLEOTIDE SEQUENCE [LARGE SCALE GENOMIC DNA]</scope>
    <source>
        <strain evidence="3 5">GMCC 1.11211</strain>
    </source>
</reference>
<proteinExistence type="inferred from homology"/>
<evidence type="ECO:0000313" key="4">
    <source>
        <dbReference type="EMBL" id="TFB83034.1"/>
    </source>
</evidence>
<evidence type="ECO:0000256" key="2">
    <source>
        <dbReference type="ARBA" id="ARBA00022649"/>
    </source>
</evidence>
<comment type="similarity">
    <text evidence="1">Belongs to the RelE toxin family.</text>
</comment>
<dbReference type="Proteomes" id="UP000297963">
    <property type="component" value="Unassembled WGS sequence"/>
</dbReference>
<dbReference type="Pfam" id="PF05016">
    <property type="entry name" value="ParE_toxin"/>
    <property type="match status" value="1"/>
</dbReference>
<dbReference type="Proteomes" id="UP000199681">
    <property type="component" value="Unassembled WGS sequence"/>
</dbReference>
<dbReference type="InterPro" id="IPR035093">
    <property type="entry name" value="RelE/ParE_toxin_dom_sf"/>
</dbReference>
<accession>A0A1I2YXB1</accession>